<dbReference type="STRING" id="106549.A0A540N4N3"/>
<gene>
    <name evidence="1" type="ORF">C1H46_008403</name>
</gene>
<reference evidence="1 2" key="1">
    <citation type="journal article" date="2019" name="G3 (Bethesda)">
        <title>Sequencing of a Wild Apple (Malus baccata) Genome Unravels the Differences Between Cultivated and Wild Apple Species Regarding Disease Resistance and Cold Tolerance.</title>
        <authorList>
            <person name="Chen X."/>
        </authorList>
    </citation>
    <scope>NUCLEOTIDE SEQUENCE [LARGE SCALE GENOMIC DNA]</scope>
    <source>
        <strain evidence="2">cv. Shandingzi</strain>
        <tissue evidence="1">Leaves</tissue>
    </source>
</reference>
<protein>
    <recommendedName>
        <fullName evidence="3">Copia protein</fullName>
    </recommendedName>
</protein>
<evidence type="ECO:0000313" key="1">
    <source>
        <dbReference type="EMBL" id="TQE05979.1"/>
    </source>
</evidence>
<proteinExistence type="predicted"/>
<accession>A0A540N4N3</accession>
<dbReference type="AlphaFoldDB" id="A0A540N4N3"/>
<name>A0A540N4N3_MALBA</name>
<dbReference type="CDD" id="cd09272">
    <property type="entry name" value="RNase_HI_RT_Ty1"/>
    <property type="match status" value="1"/>
</dbReference>
<evidence type="ECO:0000313" key="2">
    <source>
        <dbReference type="Proteomes" id="UP000315295"/>
    </source>
</evidence>
<organism evidence="1 2">
    <name type="scientific">Malus baccata</name>
    <name type="common">Siberian crab apple</name>
    <name type="synonym">Pyrus baccata</name>
    <dbReference type="NCBI Taxonomy" id="106549"/>
    <lineage>
        <taxon>Eukaryota</taxon>
        <taxon>Viridiplantae</taxon>
        <taxon>Streptophyta</taxon>
        <taxon>Embryophyta</taxon>
        <taxon>Tracheophyta</taxon>
        <taxon>Spermatophyta</taxon>
        <taxon>Magnoliopsida</taxon>
        <taxon>eudicotyledons</taxon>
        <taxon>Gunneridae</taxon>
        <taxon>Pentapetalae</taxon>
        <taxon>rosids</taxon>
        <taxon>fabids</taxon>
        <taxon>Rosales</taxon>
        <taxon>Rosaceae</taxon>
        <taxon>Amygdaloideae</taxon>
        <taxon>Maleae</taxon>
        <taxon>Malus</taxon>
    </lineage>
</organism>
<sequence length="72" mass="8120">MSAISLSANPVFHSRIKHLDTDYHFVRERVQRGDLEVVYVPTDDQAADILTKGLHSPAFVKHCYNLQLGNPS</sequence>
<evidence type="ECO:0008006" key="3">
    <source>
        <dbReference type="Google" id="ProtNLM"/>
    </source>
</evidence>
<dbReference type="EMBL" id="VIEB01000112">
    <property type="protein sequence ID" value="TQE05979.1"/>
    <property type="molecule type" value="Genomic_DNA"/>
</dbReference>
<keyword evidence="2" id="KW-1185">Reference proteome</keyword>
<dbReference type="Proteomes" id="UP000315295">
    <property type="component" value="Unassembled WGS sequence"/>
</dbReference>
<comment type="caution">
    <text evidence="1">The sequence shown here is derived from an EMBL/GenBank/DDBJ whole genome shotgun (WGS) entry which is preliminary data.</text>
</comment>